<dbReference type="EMBL" id="MCFJ01000005">
    <property type="protein sequence ID" value="ORY66510.1"/>
    <property type="molecule type" value="Genomic_DNA"/>
</dbReference>
<comment type="caution">
    <text evidence="1">The sequence shown here is derived from an EMBL/GenBank/DDBJ whole genome shotgun (WGS) entry which is preliminary data.</text>
</comment>
<dbReference type="RefSeq" id="XP_040717474.1">
    <property type="nucleotide sequence ID" value="XM_040853945.1"/>
</dbReference>
<evidence type="ECO:0000313" key="2">
    <source>
        <dbReference type="Proteomes" id="UP000193689"/>
    </source>
</evidence>
<protein>
    <submittedName>
        <fullName evidence="1">Uncharacterized protein</fullName>
    </submittedName>
</protein>
<keyword evidence="2" id="KW-1185">Reference proteome</keyword>
<sequence length="185" mass="20640">MRATVSPIDCISCSSQLESRAYHDDREYSRTRLRRRPETCSVTRFCKLALPARRCGLRRRGRSSCYAGKSVSCMAPPKYQVVDQLAMWPPIPCHFWVNKSRHLSSILETVSQSSPTTLPNTDTTDTLLLPRSDHSVLSVTSLECPLVAHVAIFSCRLTDIEVGDTITRVSPSICAPCHRQGCTTI</sequence>
<dbReference type="Proteomes" id="UP000193689">
    <property type="component" value="Unassembled WGS sequence"/>
</dbReference>
<gene>
    <name evidence="1" type="ORF">BCR38DRAFT_182174</name>
</gene>
<proteinExistence type="predicted"/>
<dbReference type="AlphaFoldDB" id="A0A1Y2E4M6"/>
<organism evidence="1 2">
    <name type="scientific">Pseudomassariella vexata</name>
    <dbReference type="NCBI Taxonomy" id="1141098"/>
    <lineage>
        <taxon>Eukaryota</taxon>
        <taxon>Fungi</taxon>
        <taxon>Dikarya</taxon>
        <taxon>Ascomycota</taxon>
        <taxon>Pezizomycotina</taxon>
        <taxon>Sordariomycetes</taxon>
        <taxon>Xylariomycetidae</taxon>
        <taxon>Amphisphaeriales</taxon>
        <taxon>Pseudomassariaceae</taxon>
        <taxon>Pseudomassariella</taxon>
    </lineage>
</organism>
<accession>A0A1Y2E4M6</accession>
<dbReference type="GeneID" id="63770157"/>
<evidence type="ECO:0000313" key="1">
    <source>
        <dbReference type="EMBL" id="ORY66510.1"/>
    </source>
</evidence>
<reference evidence="1 2" key="1">
    <citation type="submission" date="2016-07" db="EMBL/GenBank/DDBJ databases">
        <title>Pervasive Adenine N6-methylation of Active Genes in Fungi.</title>
        <authorList>
            <consortium name="DOE Joint Genome Institute"/>
            <person name="Mondo S.J."/>
            <person name="Dannebaum R.O."/>
            <person name="Kuo R.C."/>
            <person name="Labutti K."/>
            <person name="Haridas S."/>
            <person name="Kuo A."/>
            <person name="Salamov A."/>
            <person name="Ahrendt S.R."/>
            <person name="Lipzen A."/>
            <person name="Sullivan W."/>
            <person name="Andreopoulos W.B."/>
            <person name="Clum A."/>
            <person name="Lindquist E."/>
            <person name="Daum C."/>
            <person name="Ramamoorthy G.K."/>
            <person name="Gryganskyi A."/>
            <person name="Culley D."/>
            <person name="Magnuson J.K."/>
            <person name="James T.Y."/>
            <person name="O'Malley M.A."/>
            <person name="Stajich J.E."/>
            <person name="Spatafora J.W."/>
            <person name="Visel A."/>
            <person name="Grigoriev I.V."/>
        </authorList>
    </citation>
    <scope>NUCLEOTIDE SEQUENCE [LARGE SCALE GENOMIC DNA]</scope>
    <source>
        <strain evidence="1 2">CBS 129021</strain>
    </source>
</reference>
<dbReference type="InParanoid" id="A0A1Y2E4M6"/>
<name>A0A1Y2E4M6_9PEZI</name>